<organism evidence="1 2">
    <name type="scientific">Microcystis aeruginosa Ma_QC_Ch_20071001_S25D</name>
    <dbReference type="NCBI Taxonomy" id="2486250"/>
    <lineage>
        <taxon>Bacteria</taxon>
        <taxon>Bacillati</taxon>
        <taxon>Cyanobacteriota</taxon>
        <taxon>Cyanophyceae</taxon>
        <taxon>Oscillatoriophycideae</taxon>
        <taxon>Chroococcales</taxon>
        <taxon>Microcystaceae</taxon>
        <taxon>Microcystis</taxon>
    </lineage>
</organism>
<protein>
    <submittedName>
        <fullName evidence="1">ScaI family restriction endonuclease</fullName>
    </submittedName>
</protein>
<evidence type="ECO:0000313" key="1">
    <source>
        <dbReference type="EMBL" id="TRU44424.1"/>
    </source>
</evidence>
<dbReference type="InterPro" id="IPR019069">
    <property type="entry name" value="Restrct_endonuc_II_ScaI"/>
</dbReference>
<dbReference type="AlphaFoldDB" id="A0A552FCJ5"/>
<dbReference type="GO" id="GO:0004519">
    <property type="term" value="F:endonuclease activity"/>
    <property type="evidence" value="ECO:0007669"/>
    <property type="project" value="UniProtKB-KW"/>
</dbReference>
<comment type="caution">
    <text evidence="1">The sequence shown here is derived from an EMBL/GenBank/DDBJ whole genome shotgun (WGS) entry which is preliminary data.</text>
</comment>
<evidence type="ECO:0000313" key="2">
    <source>
        <dbReference type="Proteomes" id="UP000316958"/>
    </source>
</evidence>
<keyword evidence="1" id="KW-0540">Nuclease</keyword>
<dbReference type="Pfam" id="PF09569">
    <property type="entry name" value="RE_ScaI"/>
    <property type="match status" value="1"/>
</dbReference>
<name>A0A552FCJ5_MICAE</name>
<sequence>MNSPYADVSPSNWLSITQGLVERHPLSTDAIVDVVLTSWQSIFNSQLGTKGFRIGRDIFPKPQIMGFLLHELIPLELKAKYPDLWRGDISISDKDIVYIPDDFFSIEVKTSSDPRHIYGNRSYAQNSNNSKKGKSGYYLAVNFEKFSNTTNPQIKLIRFGWIDSGDWIGQKAATGQQSRLSSDVENYKLLQLYLKIYNNDP</sequence>
<proteinExistence type="predicted"/>
<keyword evidence="1" id="KW-0378">Hydrolase</keyword>
<dbReference type="EMBL" id="SFBE01000371">
    <property type="protein sequence ID" value="TRU44424.1"/>
    <property type="molecule type" value="Genomic_DNA"/>
</dbReference>
<gene>
    <name evidence="1" type="ORF">EWV57_22525</name>
</gene>
<dbReference type="Proteomes" id="UP000316958">
    <property type="component" value="Unassembled WGS sequence"/>
</dbReference>
<keyword evidence="1" id="KW-0255">Endonuclease</keyword>
<accession>A0A552FCJ5</accession>
<reference evidence="1 2" key="1">
    <citation type="submission" date="2019-01" db="EMBL/GenBank/DDBJ databases">
        <title>Coherence of Microcystis species and biogeography revealed through population genomics.</title>
        <authorList>
            <person name="Perez-Carrascal O.M."/>
            <person name="Terrat Y."/>
            <person name="Giani A."/>
            <person name="Fortin N."/>
            <person name="Tromas N."/>
            <person name="Shapiro B.J."/>
        </authorList>
    </citation>
    <scope>NUCLEOTIDE SEQUENCE [LARGE SCALE GENOMIC DNA]</scope>
    <source>
        <strain evidence="1">Ma_QC_Ch_20071001_S25D</strain>
    </source>
</reference>